<protein>
    <recommendedName>
        <fullName evidence="4">GAP family protein</fullName>
    </recommendedName>
</protein>
<keyword evidence="3" id="KW-1185">Reference proteome</keyword>
<dbReference type="Proteomes" id="UP000549913">
    <property type="component" value="Unassembled WGS sequence"/>
</dbReference>
<feature type="transmembrane region" description="Helical" evidence="1">
    <location>
        <begin position="12"/>
        <end position="31"/>
    </location>
</feature>
<keyword evidence="1" id="KW-0472">Membrane</keyword>
<dbReference type="EMBL" id="JACCBM010000001">
    <property type="protein sequence ID" value="NYD71798.1"/>
    <property type="molecule type" value="Genomic_DNA"/>
</dbReference>
<feature type="transmembrane region" description="Helical" evidence="1">
    <location>
        <begin position="38"/>
        <end position="62"/>
    </location>
</feature>
<reference evidence="2 3" key="1">
    <citation type="submission" date="2020-07" db="EMBL/GenBank/DDBJ databases">
        <title>Sequencing the genomes of 1000 actinobacteria strains.</title>
        <authorList>
            <person name="Klenk H.-P."/>
        </authorList>
    </citation>
    <scope>NUCLEOTIDE SEQUENCE [LARGE SCALE GENOMIC DNA]</scope>
    <source>
        <strain evidence="2 3">DSM 26474</strain>
    </source>
</reference>
<comment type="caution">
    <text evidence="2">The sequence shown here is derived from an EMBL/GenBank/DDBJ whole genome shotgun (WGS) entry which is preliminary data.</text>
</comment>
<dbReference type="Pfam" id="PF11139">
    <property type="entry name" value="SfLAP"/>
    <property type="match status" value="1"/>
</dbReference>
<evidence type="ECO:0008006" key="4">
    <source>
        <dbReference type="Google" id="ProtNLM"/>
    </source>
</evidence>
<keyword evidence="1" id="KW-1133">Transmembrane helix</keyword>
<dbReference type="AlphaFoldDB" id="A0A852SS52"/>
<organism evidence="2 3">
    <name type="scientific">Herbiconiux flava</name>
    <dbReference type="NCBI Taxonomy" id="881268"/>
    <lineage>
        <taxon>Bacteria</taxon>
        <taxon>Bacillati</taxon>
        <taxon>Actinomycetota</taxon>
        <taxon>Actinomycetes</taxon>
        <taxon>Micrococcales</taxon>
        <taxon>Microbacteriaceae</taxon>
        <taxon>Herbiconiux</taxon>
    </lineage>
</organism>
<feature type="transmembrane region" description="Helical" evidence="1">
    <location>
        <begin position="182"/>
        <end position="202"/>
    </location>
</feature>
<keyword evidence="1" id="KW-0812">Transmembrane</keyword>
<evidence type="ECO:0000256" key="1">
    <source>
        <dbReference type="SAM" id="Phobius"/>
    </source>
</evidence>
<feature type="transmembrane region" description="Helical" evidence="1">
    <location>
        <begin position="158"/>
        <end position="176"/>
    </location>
</feature>
<sequence>MAAIIGHLLPLALGVALSSVPIVVMVLILLSPRSRWSALAYLIGAVVGLAGLTTLFAVVASLLPPVQPAEPNPLIATIELVIGAALLALAALRFGRARSRARARRAAAPVAAGAEAAVAADAIADAAAPPAWMTRLTSLGPLPSLGVGFVLMLRPKNLLLTLAAGVAIAAGGAPLADEVGAGAVFVVLGISTLAVPILFALIDPSRTLGPLRELRDWIARNSSTVTTVVLVVLGTVVVGSGLARF</sequence>
<evidence type="ECO:0000313" key="2">
    <source>
        <dbReference type="EMBL" id="NYD71798.1"/>
    </source>
</evidence>
<accession>A0A852SS52</accession>
<dbReference type="InterPro" id="IPR021315">
    <property type="entry name" value="Gap/Sap"/>
</dbReference>
<evidence type="ECO:0000313" key="3">
    <source>
        <dbReference type="Proteomes" id="UP000549913"/>
    </source>
</evidence>
<feature type="transmembrane region" description="Helical" evidence="1">
    <location>
        <begin position="74"/>
        <end position="95"/>
    </location>
</feature>
<name>A0A852SS52_9MICO</name>
<gene>
    <name evidence="2" type="ORF">BJ984_002956</name>
</gene>
<dbReference type="RefSeq" id="WP_179548673.1">
    <property type="nucleotide sequence ID" value="NZ_BSEW01000002.1"/>
</dbReference>
<feature type="transmembrane region" description="Helical" evidence="1">
    <location>
        <begin position="223"/>
        <end position="243"/>
    </location>
</feature>
<proteinExistence type="predicted"/>